<dbReference type="AlphaFoldDB" id="A0A9W9HXP4"/>
<gene>
    <name evidence="2" type="ORF">N7482_006722</name>
</gene>
<dbReference type="Proteomes" id="UP001149163">
    <property type="component" value="Unassembled WGS sequence"/>
</dbReference>
<organism evidence="2 3">
    <name type="scientific">Penicillium canariense</name>
    <dbReference type="NCBI Taxonomy" id="189055"/>
    <lineage>
        <taxon>Eukaryota</taxon>
        <taxon>Fungi</taxon>
        <taxon>Dikarya</taxon>
        <taxon>Ascomycota</taxon>
        <taxon>Pezizomycotina</taxon>
        <taxon>Eurotiomycetes</taxon>
        <taxon>Eurotiomycetidae</taxon>
        <taxon>Eurotiales</taxon>
        <taxon>Aspergillaceae</taxon>
        <taxon>Penicillium</taxon>
    </lineage>
</organism>
<reference evidence="2" key="1">
    <citation type="submission" date="2022-11" db="EMBL/GenBank/DDBJ databases">
        <authorList>
            <person name="Petersen C."/>
        </authorList>
    </citation>
    <scope>NUCLEOTIDE SEQUENCE</scope>
    <source>
        <strain evidence="2">IBT 26290</strain>
    </source>
</reference>
<reference evidence="2" key="2">
    <citation type="journal article" date="2023" name="IMA Fungus">
        <title>Comparative genomic study of the Penicillium genus elucidates a diverse pangenome and 15 lateral gene transfer events.</title>
        <authorList>
            <person name="Petersen C."/>
            <person name="Sorensen T."/>
            <person name="Nielsen M.R."/>
            <person name="Sondergaard T.E."/>
            <person name="Sorensen J.L."/>
            <person name="Fitzpatrick D.A."/>
            <person name="Frisvad J.C."/>
            <person name="Nielsen K.L."/>
        </authorList>
    </citation>
    <scope>NUCLEOTIDE SEQUENCE</scope>
    <source>
        <strain evidence="2">IBT 26290</strain>
    </source>
</reference>
<accession>A0A9W9HXP4</accession>
<comment type="caution">
    <text evidence="2">The sequence shown here is derived from an EMBL/GenBank/DDBJ whole genome shotgun (WGS) entry which is preliminary data.</text>
</comment>
<keyword evidence="3" id="KW-1185">Reference proteome</keyword>
<evidence type="ECO:0000313" key="3">
    <source>
        <dbReference type="Proteomes" id="UP001149163"/>
    </source>
</evidence>
<protein>
    <submittedName>
        <fullName evidence="2">FAD dependent oxidoreductase</fullName>
    </submittedName>
</protein>
<name>A0A9W9HXP4_9EURO</name>
<proteinExistence type="predicted"/>
<dbReference type="GeneID" id="81428023"/>
<dbReference type="RefSeq" id="XP_056541276.1">
    <property type="nucleotide sequence ID" value="XM_056688847.1"/>
</dbReference>
<evidence type="ECO:0000256" key="1">
    <source>
        <dbReference type="SAM" id="MobiDB-lite"/>
    </source>
</evidence>
<sequence length="94" mass="10042">MAHRNASALYSKAQAELSSSSSLLLKSEVPYADRGENEGIRLIVRTPKGNKLILAKNPGRAGRIRPQMDGRGQTDALSEASRHKGSTPSTTGKP</sequence>
<evidence type="ECO:0000313" key="2">
    <source>
        <dbReference type="EMBL" id="KAJ5159718.1"/>
    </source>
</evidence>
<feature type="region of interest" description="Disordered" evidence="1">
    <location>
        <begin position="57"/>
        <end position="94"/>
    </location>
</feature>
<dbReference type="EMBL" id="JAPQKN010000004">
    <property type="protein sequence ID" value="KAJ5159718.1"/>
    <property type="molecule type" value="Genomic_DNA"/>
</dbReference>